<accession>A0ABD0WQ88</accession>
<dbReference type="PANTHER" id="PTHR31025:SF25">
    <property type="entry name" value="ZINC FINGER (C2H2)-60"/>
    <property type="match status" value="1"/>
</dbReference>
<proteinExistence type="predicted"/>
<dbReference type="Proteomes" id="UP001557470">
    <property type="component" value="Unassembled WGS sequence"/>
</dbReference>
<reference evidence="2 3" key="1">
    <citation type="submission" date="2024-06" db="EMBL/GenBank/DDBJ databases">
        <authorList>
            <person name="Pan Q."/>
            <person name="Wen M."/>
            <person name="Jouanno E."/>
            <person name="Zahm M."/>
            <person name="Klopp C."/>
            <person name="Cabau C."/>
            <person name="Louis A."/>
            <person name="Berthelot C."/>
            <person name="Parey E."/>
            <person name="Roest Crollius H."/>
            <person name="Montfort J."/>
            <person name="Robinson-Rechavi M."/>
            <person name="Bouchez O."/>
            <person name="Lampietro C."/>
            <person name="Lopez Roques C."/>
            <person name="Donnadieu C."/>
            <person name="Postlethwait J."/>
            <person name="Bobe J."/>
            <person name="Verreycken H."/>
            <person name="Guiguen Y."/>
        </authorList>
    </citation>
    <scope>NUCLEOTIDE SEQUENCE [LARGE SCALE GENOMIC DNA]</scope>
    <source>
        <strain evidence="2">Up_M1</strain>
        <tissue evidence="2">Testis</tissue>
    </source>
</reference>
<evidence type="ECO:0000313" key="3">
    <source>
        <dbReference type="Proteomes" id="UP001557470"/>
    </source>
</evidence>
<dbReference type="PANTHER" id="PTHR31025">
    <property type="entry name" value="SI:CH211-196P9.1-RELATED"/>
    <property type="match status" value="1"/>
</dbReference>
<keyword evidence="3" id="KW-1185">Reference proteome</keyword>
<name>A0ABD0WQ88_UMBPY</name>
<dbReference type="AlphaFoldDB" id="A0ABD0WQ88"/>
<evidence type="ECO:0000313" key="2">
    <source>
        <dbReference type="EMBL" id="KAL0979010.1"/>
    </source>
</evidence>
<gene>
    <name evidence="2" type="ORF">UPYG_G00179280</name>
</gene>
<protein>
    <submittedName>
        <fullName evidence="2">Uncharacterized protein</fullName>
    </submittedName>
</protein>
<dbReference type="EMBL" id="JAGEUA010000005">
    <property type="protein sequence ID" value="KAL0979010.1"/>
    <property type="molecule type" value="Genomic_DNA"/>
</dbReference>
<evidence type="ECO:0000256" key="1">
    <source>
        <dbReference type="SAM" id="MobiDB-lite"/>
    </source>
</evidence>
<sequence length="416" mass="46927">MGTPAKLRIIFGDGDIRKLILPAGIPGSLTDLICAIRDSFDIPGDFFVHYQDMDFNGQFFTLTNIGDVEDQATLKVVPVNPVVLTLSSVEEIEVNSPPPQESSDTHISTHSSSADTLIIPSDESRMSRRSQPWPARFEIPTFSFDVEQHLQAGNQAFLKDGALLNHPSLTSSILEKLAEVVFGYTAYPTGIQIFTVVEALIEKFPCLREPGSFNGLYGWQQRMKWKMGNYRAKLRGRQLAYPELEVNSLKRQRSNENGSSKGIKKPKKAEVNYLPPLPIGYTEATLEKERQEVVKQCPAIQDFQERWPALFSEAQIKEEFKRITTVPLERTFLTKLDFYTPKMQEIISKKGGVAGTKIRPLLDSISQRNIEARREAIIRALMEFLGESSGELIKDYKSTDIAKSTEYSCMHDREAK</sequence>
<feature type="region of interest" description="Disordered" evidence="1">
    <location>
        <begin position="94"/>
        <end position="113"/>
    </location>
</feature>
<comment type="caution">
    <text evidence="2">The sequence shown here is derived from an EMBL/GenBank/DDBJ whole genome shotgun (WGS) entry which is preliminary data.</text>
</comment>
<organism evidence="2 3">
    <name type="scientific">Umbra pygmaea</name>
    <name type="common">Eastern mudminnow</name>
    <dbReference type="NCBI Taxonomy" id="75934"/>
    <lineage>
        <taxon>Eukaryota</taxon>
        <taxon>Metazoa</taxon>
        <taxon>Chordata</taxon>
        <taxon>Craniata</taxon>
        <taxon>Vertebrata</taxon>
        <taxon>Euteleostomi</taxon>
        <taxon>Actinopterygii</taxon>
        <taxon>Neopterygii</taxon>
        <taxon>Teleostei</taxon>
        <taxon>Protacanthopterygii</taxon>
        <taxon>Esociformes</taxon>
        <taxon>Umbridae</taxon>
        <taxon>Umbra</taxon>
    </lineage>
</organism>